<evidence type="ECO:0000256" key="1">
    <source>
        <dbReference type="ARBA" id="ARBA00004651"/>
    </source>
</evidence>
<evidence type="ECO:0000313" key="12">
    <source>
        <dbReference type="Proteomes" id="UP000095284"/>
    </source>
</evidence>
<evidence type="ECO:0000256" key="7">
    <source>
        <dbReference type="ARBA" id="ARBA00023180"/>
    </source>
</evidence>
<evidence type="ECO:0000259" key="10">
    <source>
        <dbReference type="Pfam" id="PF04547"/>
    </source>
</evidence>
<keyword evidence="3" id="KW-1003">Cell membrane</keyword>
<feature type="domain" description="Anoctamin dimerisation" evidence="11">
    <location>
        <begin position="43"/>
        <end position="264"/>
    </location>
</feature>
<dbReference type="GO" id="GO:0005254">
    <property type="term" value="F:chloride channel activity"/>
    <property type="evidence" value="ECO:0007669"/>
    <property type="project" value="TreeGrafter"/>
</dbReference>
<dbReference type="InterPro" id="IPR049452">
    <property type="entry name" value="Anoctamin_TM"/>
</dbReference>
<evidence type="ECO:0000256" key="5">
    <source>
        <dbReference type="ARBA" id="ARBA00022989"/>
    </source>
</evidence>
<dbReference type="GO" id="GO:0005886">
    <property type="term" value="C:plasma membrane"/>
    <property type="evidence" value="ECO:0007669"/>
    <property type="project" value="UniProtKB-SubCell"/>
</dbReference>
<dbReference type="InterPro" id="IPR007632">
    <property type="entry name" value="Anoctamin"/>
</dbReference>
<accession>A0A1I7SFE0</accession>
<keyword evidence="7" id="KW-0325">Glycoprotein</keyword>
<feature type="transmembrane region" description="Helical" evidence="8">
    <location>
        <begin position="435"/>
        <end position="456"/>
    </location>
</feature>
<dbReference type="GO" id="GO:0046983">
    <property type="term" value="F:protein dimerization activity"/>
    <property type="evidence" value="ECO:0007669"/>
    <property type="project" value="InterPro"/>
</dbReference>
<dbReference type="Pfam" id="PF04547">
    <property type="entry name" value="Anoctamin"/>
    <property type="match status" value="1"/>
</dbReference>
<feature type="region of interest" description="Disordered" evidence="9">
    <location>
        <begin position="1"/>
        <end position="39"/>
    </location>
</feature>
<dbReference type="Proteomes" id="UP000095284">
    <property type="component" value="Unplaced"/>
</dbReference>
<proteinExistence type="inferred from homology"/>
<evidence type="ECO:0000256" key="8">
    <source>
        <dbReference type="RuleBase" id="RU280814"/>
    </source>
</evidence>
<feature type="domain" description="Anoctamin transmembrane" evidence="10">
    <location>
        <begin position="267"/>
        <end position="857"/>
    </location>
</feature>
<feature type="transmembrane region" description="Helical" evidence="8">
    <location>
        <begin position="498"/>
        <end position="522"/>
    </location>
</feature>
<reference evidence="13" key="1">
    <citation type="submission" date="2016-11" db="UniProtKB">
        <authorList>
            <consortium name="WormBaseParasite"/>
        </authorList>
    </citation>
    <scope>IDENTIFICATION</scope>
</reference>
<keyword evidence="5 8" id="KW-1133">Transmembrane helix</keyword>
<keyword evidence="6 8" id="KW-0472">Membrane</keyword>
<evidence type="ECO:0000256" key="9">
    <source>
        <dbReference type="SAM" id="MobiDB-lite"/>
    </source>
</evidence>
<feature type="transmembrane region" description="Helical" evidence="8">
    <location>
        <begin position="817"/>
        <end position="838"/>
    </location>
</feature>
<dbReference type="PANTHER" id="PTHR12308:SF84">
    <property type="entry name" value="ANOCTAMIN"/>
    <property type="match status" value="1"/>
</dbReference>
<dbReference type="Pfam" id="PF16178">
    <property type="entry name" value="Anoct_dimer"/>
    <property type="match status" value="1"/>
</dbReference>
<dbReference type="WBParaSite" id="BXY_1175200.1">
    <property type="protein sequence ID" value="BXY_1175200.1"/>
    <property type="gene ID" value="BXY_1175200"/>
</dbReference>
<evidence type="ECO:0000256" key="6">
    <source>
        <dbReference type="ARBA" id="ARBA00023136"/>
    </source>
</evidence>
<feature type="transmembrane region" description="Helical" evidence="8">
    <location>
        <begin position="462"/>
        <end position="486"/>
    </location>
</feature>
<dbReference type="AlphaFoldDB" id="A0A1I7SFE0"/>
<feature type="transmembrane region" description="Helical" evidence="8">
    <location>
        <begin position="289"/>
        <end position="309"/>
    </location>
</feature>
<feature type="transmembrane region" description="Helical" evidence="8">
    <location>
        <begin position="545"/>
        <end position="566"/>
    </location>
</feature>
<evidence type="ECO:0000256" key="4">
    <source>
        <dbReference type="ARBA" id="ARBA00022692"/>
    </source>
</evidence>
<protein>
    <recommendedName>
        <fullName evidence="8">Anoctamin</fullName>
    </recommendedName>
</protein>
<keyword evidence="4 8" id="KW-0812">Transmembrane</keyword>
<feature type="compositionally biased region" description="Basic and acidic residues" evidence="9">
    <location>
        <begin position="16"/>
        <end position="39"/>
    </location>
</feature>
<comment type="similarity">
    <text evidence="2 8">Belongs to the anoctamin family.</text>
</comment>
<evidence type="ECO:0000259" key="11">
    <source>
        <dbReference type="Pfam" id="PF16178"/>
    </source>
</evidence>
<organism evidence="12 13">
    <name type="scientific">Bursaphelenchus xylophilus</name>
    <name type="common">Pinewood nematode worm</name>
    <name type="synonym">Aphelenchoides xylophilus</name>
    <dbReference type="NCBI Taxonomy" id="6326"/>
    <lineage>
        <taxon>Eukaryota</taxon>
        <taxon>Metazoa</taxon>
        <taxon>Ecdysozoa</taxon>
        <taxon>Nematoda</taxon>
        <taxon>Chromadorea</taxon>
        <taxon>Rhabditida</taxon>
        <taxon>Tylenchina</taxon>
        <taxon>Tylenchomorpha</taxon>
        <taxon>Aphelenchoidea</taxon>
        <taxon>Aphelenchoididae</taxon>
        <taxon>Bursaphelenchus</taxon>
    </lineage>
</organism>
<sequence length="895" mass="105430">MEGADKEKLGTFQSTEKVDLEVKNTTKEKSADPKSQKYPADPKIDFVLVYEVKEARQDAESEKERKSTREKFEENLVKIGLEVRNGPQLQKHNIDYRTRLITCPFHILCRQAELHQIRKPILHNDFFEKYHPMKKKIWCKLMKKLPDEVLHRINMMKYFYEDFKENKLESYFGADDRESFFTTAEKSRIIYDILLRTRFNDKEQKKIEFGIERLIQEEVYHACFPLHESLRQEIGDEKLEEMNDREVLRKYWTNFSNWNLTQPLDLVQKYFGSKVSFYFAWLGFYTQSLVYMAVIGTLFTFVGLFVAIFDVPSSQICDPNFGGKIYLCSLHQHVAGSRIRKFSDNCWYAKLSYVFDNPTTILLAIVTSIWATGFLEKWKRFYWRLKYRWQLLGHDEIDDLVRPQYQFKYLKNAPDINNPDDSQDYLISDLRLEKVLKMSCSYATAAFFVSSVLFLLEFRSCSYATAAFFVLLVIAALIGILVYQVIVGHLLAHFDYILSTMVISFTGALLNFIFIMCMSRLYRFTAYKLTEWECPMTQIEFDNQFAVKIFCFEFVNLYASIFYIAFFRGKFNGAPPTDPEDYDLGPDYWNGLRVFGVRTAECSQAGCMVELIIQLFVTMCGKQFFSLVMEILIPTCFRLYRTRSFQEKDDTLLPKDENSIVVENFLLNPYDEQHLFNEYLEMAVQFGFCAMFTATFPLTPVFALINNICEIRADSYKLLEVFQRPVALVSNGIGIWRTILDFISRFSVLINGLVIAFSSDLIPRMYHLLENNFSLETYWNVTLDALDTNLTEFRGRTPDNVTECYFRNDWKKIDHRWYVLMVLRLAFVLVFEHFVLAVKRILAWLIPEFPKKVSALVKYQNYRMKKDFMAKHGDVNVMHLAYQPGRENPKTVEYQ</sequence>
<name>A0A1I7SFE0_BURXY</name>
<feature type="transmembrane region" description="Helical" evidence="8">
    <location>
        <begin position="360"/>
        <end position="378"/>
    </location>
</feature>
<evidence type="ECO:0000313" key="13">
    <source>
        <dbReference type="WBParaSite" id="BXY_1175200.1"/>
    </source>
</evidence>
<comment type="subcellular location">
    <subcellularLocation>
        <location evidence="1">Cell membrane</location>
        <topology evidence="1">Multi-pass membrane protein</topology>
    </subcellularLocation>
    <subcellularLocation>
        <location evidence="8">Membrane</location>
        <topology evidence="8">Multi-pass membrane protein</topology>
    </subcellularLocation>
</comment>
<evidence type="ECO:0000256" key="3">
    <source>
        <dbReference type="ARBA" id="ARBA00022475"/>
    </source>
</evidence>
<dbReference type="InterPro" id="IPR032394">
    <property type="entry name" value="Anoct_dimer"/>
</dbReference>
<dbReference type="PANTHER" id="PTHR12308">
    <property type="entry name" value="ANOCTAMIN"/>
    <property type="match status" value="1"/>
</dbReference>
<comment type="caution">
    <text evidence="8">Lacks conserved residue(s) required for the propagation of feature annotation.</text>
</comment>
<evidence type="ECO:0000256" key="2">
    <source>
        <dbReference type="ARBA" id="ARBA00009671"/>
    </source>
</evidence>
<dbReference type="eggNOG" id="KOG2514">
    <property type="taxonomic scope" value="Eukaryota"/>
</dbReference>